<dbReference type="Pfam" id="PF00213">
    <property type="entry name" value="OSCP"/>
    <property type="match status" value="1"/>
</dbReference>
<dbReference type="Proteomes" id="UP001500547">
    <property type="component" value="Unassembled WGS sequence"/>
</dbReference>
<evidence type="ECO:0000256" key="6">
    <source>
        <dbReference type="ARBA" id="ARBA00023196"/>
    </source>
</evidence>
<evidence type="ECO:0000313" key="10">
    <source>
        <dbReference type="Proteomes" id="UP001500547"/>
    </source>
</evidence>
<keyword evidence="4 8" id="KW-0406">Ion transport</keyword>
<keyword evidence="10" id="KW-1185">Reference proteome</keyword>
<dbReference type="EMBL" id="BAABLD010000008">
    <property type="protein sequence ID" value="GAA5167186.1"/>
    <property type="molecule type" value="Genomic_DNA"/>
</dbReference>
<keyword evidence="2 8" id="KW-0813">Transport</keyword>
<evidence type="ECO:0000256" key="1">
    <source>
        <dbReference type="ARBA" id="ARBA00004370"/>
    </source>
</evidence>
<keyword evidence="7 8" id="KW-0066">ATP synthesis</keyword>
<evidence type="ECO:0000256" key="2">
    <source>
        <dbReference type="ARBA" id="ARBA00022448"/>
    </source>
</evidence>
<dbReference type="Gene3D" id="1.10.520.20">
    <property type="entry name" value="N-terminal domain of the delta subunit of the F1F0-ATP synthase"/>
    <property type="match status" value="1"/>
</dbReference>
<keyword evidence="6 8" id="KW-0139">CF(1)</keyword>
<evidence type="ECO:0000256" key="7">
    <source>
        <dbReference type="ARBA" id="ARBA00023310"/>
    </source>
</evidence>
<organism evidence="9 10">
    <name type="scientific">Viridibacterium curvum</name>
    <dbReference type="NCBI Taxonomy" id="1101404"/>
    <lineage>
        <taxon>Bacteria</taxon>
        <taxon>Pseudomonadati</taxon>
        <taxon>Pseudomonadota</taxon>
        <taxon>Betaproteobacteria</taxon>
        <taxon>Rhodocyclales</taxon>
        <taxon>Rhodocyclaceae</taxon>
        <taxon>Viridibacterium</taxon>
    </lineage>
</organism>
<keyword evidence="5 8" id="KW-0472">Membrane</keyword>
<dbReference type="RefSeq" id="WP_345533351.1">
    <property type="nucleotide sequence ID" value="NZ_BAABLD010000008.1"/>
</dbReference>
<dbReference type="PANTHER" id="PTHR11910">
    <property type="entry name" value="ATP SYNTHASE DELTA CHAIN"/>
    <property type="match status" value="1"/>
</dbReference>
<accession>A0ABP9QU22</accession>
<dbReference type="NCBIfam" id="TIGR01145">
    <property type="entry name" value="ATP_synt_delta"/>
    <property type="match status" value="1"/>
</dbReference>
<evidence type="ECO:0000313" key="9">
    <source>
        <dbReference type="EMBL" id="GAA5167186.1"/>
    </source>
</evidence>
<evidence type="ECO:0000256" key="4">
    <source>
        <dbReference type="ARBA" id="ARBA00023065"/>
    </source>
</evidence>
<comment type="function">
    <text evidence="8">F(1)F(0) ATP synthase produces ATP from ADP in the presence of a proton or sodium gradient. F-type ATPases consist of two structural domains, F(1) containing the extramembraneous catalytic core and F(0) containing the membrane proton channel, linked together by a central stalk and a peripheral stalk. During catalysis, ATP synthesis in the catalytic domain of F(1) is coupled via a rotary mechanism of the central stalk subunits to proton translocation.</text>
</comment>
<evidence type="ECO:0000256" key="8">
    <source>
        <dbReference type="HAMAP-Rule" id="MF_01416"/>
    </source>
</evidence>
<protein>
    <recommendedName>
        <fullName evidence="8">ATP synthase subunit delta</fullName>
    </recommendedName>
    <alternativeName>
        <fullName evidence="8">ATP synthase F(1) sector subunit delta</fullName>
    </alternativeName>
    <alternativeName>
        <fullName evidence="8">F-type ATPase subunit delta</fullName>
        <shortName evidence="8">F-ATPase subunit delta</shortName>
    </alternativeName>
</protein>
<comment type="caution">
    <text evidence="9">The sequence shown here is derived from an EMBL/GenBank/DDBJ whole genome shotgun (WGS) entry which is preliminary data.</text>
</comment>
<dbReference type="NCBIfam" id="NF004402">
    <property type="entry name" value="PRK05758.2-2"/>
    <property type="match status" value="1"/>
</dbReference>
<dbReference type="PRINTS" id="PR00125">
    <property type="entry name" value="ATPASEDELTA"/>
</dbReference>
<name>A0ABP9QU22_9RHOO</name>
<proteinExistence type="inferred from homology"/>
<comment type="function">
    <text evidence="8">This protein is part of the stalk that links CF(0) to CF(1). It either transmits conformational changes from CF(0) to CF(1) or is implicated in proton conduction.</text>
</comment>
<dbReference type="SUPFAM" id="SSF47928">
    <property type="entry name" value="N-terminal domain of the delta subunit of the F1F0-ATP synthase"/>
    <property type="match status" value="1"/>
</dbReference>
<dbReference type="HAMAP" id="MF_01416">
    <property type="entry name" value="ATP_synth_delta_bact"/>
    <property type="match status" value="1"/>
</dbReference>
<dbReference type="InterPro" id="IPR000711">
    <property type="entry name" value="ATPase_OSCP/dsu"/>
</dbReference>
<evidence type="ECO:0000256" key="5">
    <source>
        <dbReference type="ARBA" id="ARBA00023136"/>
    </source>
</evidence>
<comment type="similarity">
    <text evidence="8">Belongs to the ATPase delta chain family.</text>
</comment>
<comment type="subcellular location">
    <subcellularLocation>
        <location evidence="8">Cell membrane</location>
        <topology evidence="8">Peripheral membrane protein</topology>
    </subcellularLocation>
    <subcellularLocation>
        <location evidence="1">Membrane</location>
    </subcellularLocation>
</comment>
<dbReference type="InterPro" id="IPR026015">
    <property type="entry name" value="ATP_synth_OSCP/delta_N_sf"/>
</dbReference>
<sequence length="178" mass="18715">MAENVTLARPYAEAVFALARDAGTLTQWSDVLSRLAAVAADAQVRDCLTNPRVAPSSLVQLLAESSGVSLDPAQHNFVSLLVENERAALLPEISTMFHQKKNAHEGVCDALVTSAFPLDAAAQSRLIGDLEARFGSRLNVSVAIDPELIGGVRIAVGDQVIDASVRGKLAAMAAALQN</sequence>
<reference evidence="10" key="1">
    <citation type="journal article" date="2019" name="Int. J. Syst. Evol. Microbiol.">
        <title>The Global Catalogue of Microorganisms (GCM) 10K type strain sequencing project: providing services to taxonomists for standard genome sequencing and annotation.</title>
        <authorList>
            <consortium name="The Broad Institute Genomics Platform"/>
            <consortium name="The Broad Institute Genome Sequencing Center for Infectious Disease"/>
            <person name="Wu L."/>
            <person name="Ma J."/>
        </authorList>
    </citation>
    <scope>NUCLEOTIDE SEQUENCE [LARGE SCALE GENOMIC DNA]</scope>
    <source>
        <strain evidence="10">JCM 18715</strain>
    </source>
</reference>
<gene>
    <name evidence="8" type="primary">atpH</name>
    <name evidence="9" type="ORF">GCM10025770_25370</name>
</gene>
<keyword evidence="8" id="KW-1003">Cell membrane</keyword>
<keyword evidence="3 8" id="KW-0375">Hydrogen ion transport</keyword>
<evidence type="ECO:0000256" key="3">
    <source>
        <dbReference type="ARBA" id="ARBA00022781"/>
    </source>
</evidence>